<feature type="domain" description="SMP-LTD" evidence="18">
    <location>
        <begin position="154"/>
        <end position="331"/>
    </location>
</feature>
<dbReference type="SUPFAM" id="SSF49562">
    <property type="entry name" value="C2 domain (Calcium/lipid-binding domain, CaLB)"/>
    <property type="match status" value="3"/>
</dbReference>
<evidence type="ECO:0000259" key="17">
    <source>
        <dbReference type="PROSITE" id="PS50004"/>
    </source>
</evidence>
<evidence type="ECO:0000313" key="22">
    <source>
        <dbReference type="Proteomes" id="UP000663851"/>
    </source>
</evidence>
<dbReference type="GO" id="GO:0046872">
    <property type="term" value="F:metal ion binding"/>
    <property type="evidence" value="ECO:0007669"/>
    <property type="project" value="UniProtKB-KW"/>
</dbReference>
<comment type="caution">
    <text evidence="19">The sequence shown here is derived from an EMBL/GenBank/DDBJ whole genome shotgun (WGS) entry which is preliminary data.</text>
</comment>
<dbReference type="PROSITE" id="PS50004">
    <property type="entry name" value="C2"/>
    <property type="match status" value="3"/>
</dbReference>
<keyword evidence="12" id="KW-0445">Lipid transport</keyword>
<feature type="region of interest" description="Disordered" evidence="15">
    <location>
        <begin position="621"/>
        <end position="678"/>
    </location>
</feature>
<keyword evidence="23" id="KW-1185">Reference proteome</keyword>
<dbReference type="Pfam" id="PF00168">
    <property type="entry name" value="C2"/>
    <property type="match status" value="3"/>
</dbReference>
<gene>
    <name evidence="19" type="ORF">HFQ381_LOCUS3480</name>
    <name evidence="20" type="ORF">TSG867_LOCUS5466</name>
    <name evidence="21" type="ORF">UJA718_LOCUS26112</name>
</gene>
<evidence type="ECO:0000256" key="6">
    <source>
        <dbReference type="ARBA" id="ARBA00022692"/>
    </source>
</evidence>
<dbReference type="Proteomes" id="UP000663873">
    <property type="component" value="Unassembled WGS sequence"/>
</dbReference>
<reference evidence="19" key="1">
    <citation type="submission" date="2021-02" db="EMBL/GenBank/DDBJ databases">
        <authorList>
            <person name="Nowell W R."/>
        </authorList>
    </citation>
    <scope>NUCLEOTIDE SEQUENCE</scope>
</reference>
<evidence type="ECO:0000256" key="13">
    <source>
        <dbReference type="ARBA" id="ARBA00023121"/>
    </source>
</evidence>
<accession>A0A819X7X7</accession>
<keyword evidence="7" id="KW-0479">Metal-binding</keyword>
<dbReference type="GO" id="GO:0008289">
    <property type="term" value="F:lipid binding"/>
    <property type="evidence" value="ECO:0007669"/>
    <property type="project" value="UniProtKB-KW"/>
</dbReference>
<proteinExistence type="inferred from homology"/>
<keyword evidence="9" id="KW-0256">Endoplasmic reticulum</keyword>
<dbReference type="Proteomes" id="UP000663862">
    <property type="component" value="Unassembled WGS sequence"/>
</dbReference>
<evidence type="ECO:0000313" key="23">
    <source>
        <dbReference type="Proteomes" id="UP000663873"/>
    </source>
</evidence>
<dbReference type="EMBL" id="CAJOBQ010000191">
    <property type="protein sequence ID" value="CAF4288507.1"/>
    <property type="molecule type" value="Genomic_DNA"/>
</dbReference>
<dbReference type="EMBL" id="CAJOBP010006663">
    <property type="protein sequence ID" value="CAF4497981.1"/>
    <property type="molecule type" value="Genomic_DNA"/>
</dbReference>
<name>A0A819X7X7_9BILA</name>
<evidence type="ECO:0000256" key="1">
    <source>
        <dbReference type="ARBA" id="ARBA00004202"/>
    </source>
</evidence>
<evidence type="ECO:0000313" key="20">
    <source>
        <dbReference type="EMBL" id="CAF4288507.1"/>
    </source>
</evidence>
<dbReference type="GO" id="GO:0005886">
    <property type="term" value="C:plasma membrane"/>
    <property type="evidence" value="ECO:0007669"/>
    <property type="project" value="UniProtKB-SubCell"/>
</dbReference>
<dbReference type="FunFam" id="2.60.40.150:FF:000025">
    <property type="entry name" value="Extended synaptotagmin 2"/>
    <property type="match status" value="1"/>
</dbReference>
<keyword evidence="8" id="KW-0677">Repeat</keyword>
<feature type="domain" description="C2" evidence="17">
    <location>
        <begin position="335"/>
        <end position="449"/>
    </location>
</feature>
<keyword evidence="5" id="KW-1003">Cell membrane</keyword>
<comment type="subcellular location">
    <subcellularLocation>
        <location evidence="1">Cell membrane</location>
        <topology evidence="1">Peripheral membrane protein</topology>
    </subcellularLocation>
    <subcellularLocation>
        <location evidence="2">Endoplasmic reticulum membrane</location>
        <topology evidence="2">Multi-pass membrane protein</topology>
    </subcellularLocation>
</comment>
<dbReference type="PANTHER" id="PTHR45761">
    <property type="entry name" value="EXTENDED SYNAPTOTAGMIN-LIKE PROTEIN 2, ISOFORM C"/>
    <property type="match status" value="1"/>
</dbReference>
<evidence type="ECO:0000259" key="18">
    <source>
        <dbReference type="PROSITE" id="PS51847"/>
    </source>
</evidence>
<organism evidence="19 22">
    <name type="scientific">Rotaria socialis</name>
    <dbReference type="NCBI Taxonomy" id="392032"/>
    <lineage>
        <taxon>Eukaryota</taxon>
        <taxon>Metazoa</taxon>
        <taxon>Spiralia</taxon>
        <taxon>Gnathifera</taxon>
        <taxon>Rotifera</taxon>
        <taxon>Eurotatoria</taxon>
        <taxon>Bdelloidea</taxon>
        <taxon>Philodinida</taxon>
        <taxon>Philodinidae</taxon>
        <taxon>Rotaria</taxon>
    </lineage>
</organism>
<evidence type="ECO:0000256" key="5">
    <source>
        <dbReference type="ARBA" id="ARBA00022475"/>
    </source>
</evidence>
<evidence type="ECO:0000256" key="7">
    <source>
        <dbReference type="ARBA" id="ARBA00022723"/>
    </source>
</evidence>
<keyword evidence="13" id="KW-0446">Lipid-binding</keyword>
<dbReference type="EMBL" id="CAJOBO010000127">
    <property type="protein sequence ID" value="CAF4136736.1"/>
    <property type="molecule type" value="Genomic_DNA"/>
</dbReference>
<evidence type="ECO:0008006" key="24">
    <source>
        <dbReference type="Google" id="ProtNLM"/>
    </source>
</evidence>
<dbReference type="Pfam" id="PF17047">
    <property type="entry name" value="SMP_LBD"/>
    <property type="match status" value="1"/>
</dbReference>
<dbReference type="PROSITE" id="PS51847">
    <property type="entry name" value="SMP"/>
    <property type="match status" value="1"/>
</dbReference>
<dbReference type="InterPro" id="IPR039010">
    <property type="entry name" value="Synaptotagmin_SMP"/>
</dbReference>
<evidence type="ECO:0000313" key="19">
    <source>
        <dbReference type="EMBL" id="CAF4136736.1"/>
    </source>
</evidence>
<dbReference type="InterPro" id="IPR051634">
    <property type="entry name" value="Extended_Synaptotagmin"/>
</dbReference>
<dbReference type="GO" id="GO:0005789">
    <property type="term" value="C:endoplasmic reticulum membrane"/>
    <property type="evidence" value="ECO:0007669"/>
    <property type="project" value="UniProtKB-SubCell"/>
</dbReference>
<evidence type="ECO:0000256" key="16">
    <source>
        <dbReference type="SAM" id="Phobius"/>
    </source>
</evidence>
<keyword evidence="10" id="KW-0106">Calcium</keyword>
<evidence type="ECO:0000256" key="8">
    <source>
        <dbReference type="ARBA" id="ARBA00022737"/>
    </source>
</evidence>
<protein>
    <recommendedName>
        <fullName evidence="24">Extended synaptotagmin-2</fullName>
    </recommendedName>
</protein>
<dbReference type="Gene3D" id="2.60.40.150">
    <property type="entry name" value="C2 domain"/>
    <property type="match status" value="3"/>
</dbReference>
<evidence type="ECO:0000256" key="11">
    <source>
        <dbReference type="ARBA" id="ARBA00022989"/>
    </source>
</evidence>
<evidence type="ECO:0000256" key="2">
    <source>
        <dbReference type="ARBA" id="ARBA00004477"/>
    </source>
</evidence>
<feature type="domain" description="C2" evidence="17">
    <location>
        <begin position="716"/>
        <end position="838"/>
    </location>
</feature>
<evidence type="ECO:0000256" key="14">
    <source>
        <dbReference type="ARBA" id="ARBA00023136"/>
    </source>
</evidence>
<evidence type="ECO:0000313" key="21">
    <source>
        <dbReference type="EMBL" id="CAF4497981.1"/>
    </source>
</evidence>
<dbReference type="InterPro" id="IPR035892">
    <property type="entry name" value="C2_domain_sf"/>
</dbReference>
<evidence type="ECO:0000256" key="12">
    <source>
        <dbReference type="ARBA" id="ARBA00023055"/>
    </source>
</evidence>
<dbReference type="InterPro" id="IPR031468">
    <property type="entry name" value="SMP_LBD"/>
</dbReference>
<evidence type="ECO:0000256" key="3">
    <source>
        <dbReference type="ARBA" id="ARBA00005867"/>
    </source>
</evidence>
<evidence type="ECO:0000256" key="10">
    <source>
        <dbReference type="ARBA" id="ARBA00022837"/>
    </source>
</evidence>
<feature type="transmembrane region" description="Helical" evidence="16">
    <location>
        <begin position="84"/>
        <end position="113"/>
    </location>
</feature>
<sequence>MADIETQSLYVRASTMISRGMATLTTFAQNYFAEQPLNAEPESTPLSSSRVTNEFRKLRLPKTRIGLGSTEADLIVLTKNYLEIVGLVFFVWVLGYFHFSMSWILLAVFIYLFRQRQRAQSKQRHNMLNEINQNEEQYIKARLDELPSWVFFPDVERAEWLNRIIKQMWPYANQYLDKDIFRDLLIPIIRGTSPALADFSFEKLDLGEVPPRIGGVKVYADNVRDQIMMDIEVFYAGDACVKAKLKGIVCGVKDIQFVGEIRIILSPLINTIPLVGAVTYFFLRKPSIDFKLTDAGTLVDIPGLNDLMLVQINEIVASMMVLPNRQVFALARDIQIGHLRWSNPQGVVRVFVLRAQNLINADISLLGKGKSDPFVTVKLQGTKEYKTKTIDNTTDPTWNEVFEFVVEQSESDVVQFEVYDEDPGKDDFIGRAQYPLKDLVDGGHVDTWLTLQDVKKGTLNVGLQYFTLTKQKSCIDVMHQANLQILKREPLSKALLVCFIDQCTNLPRSKKTRREPNPFCRIKVEATEDKTRTFDSQTNPKFEHVSQILCANPLHEKLKIDVCDAKTNNEIIGYFEIPIKQIFDTETMTIETQAYSLKCLSEPFDRAQIFVRLSLLILSPERSSETRESSPSKSSSANGTKSFDIPLGSNVTTGKEQNYKKESSVQESSEEDNSQKTLAAALQSASNIHRSLLETHVTPGKKTAVISEDPDLRGAKYGRIKVGIRYTAQRKALSIHVYACTDLINVHSQNLPDPYIRLTLLPDFKKDKKKTKSIHDSLNPKYDDLFEWQGSLADMRRQRLYFSIKNHSPLFTQEETYMGDLQIDLSNLDPEKISIAWYALQEPNTSGGGIMKIKYDTLDSNE</sequence>
<comment type="similarity">
    <text evidence="3">Belongs to the extended synaptotagmin family.</text>
</comment>
<dbReference type="PANTHER" id="PTHR45761:SF1">
    <property type="entry name" value="EXTENDED SYNAPTOTAGMIN-LIKE PROTEIN 2, ISOFORM C"/>
    <property type="match status" value="1"/>
</dbReference>
<evidence type="ECO:0000256" key="15">
    <source>
        <dbReference type="SAM" id="MobiDB-lite"/>
    </source>
</evidence>
<keyword evidence="14 16" id="KW-0472">Membrane</keyword>
<feature type="transmembrane region" description="Helical" evidence="16">
    <location>
        <begin position="263"/>
        <end position="283"/>
    </location>
</feature>
<dbReference type="AlphaFoldDB" id="A0A819X7X7"/>
<feature type="domain" description="C2" evidence="17">
    <location>
        <begin position="477"/>
        <end position="592"/>
    </location>
</feature>
<evidence type="ECO:0000256" key="4">
    <source>
        <dbReference type="ARBA" id="ARBA00022448"/>
    </source>
</evidence>
<dbReference type="InterPro" id="IPR000008">
    <property type="entry name" value="C2_dom"/>
</dbReference>
<evidence type="ECO:0000256" key="9">
    <source>
        <dbReference type="ARBA" id="ARBA00022824"/>
    </source>
</evidence>
<keyword evidence="4" id="KW-0813">Transport</keyword>
<dbReference type="CDD" id="cd21670">
    <property type="entry name" value="SMP_ESyt"/>
    <property type="match status" value="1"/>
</dbReference>
<keyword evidence="11 16" id="KW-1133">Transmembrane helix</keyword>
<dbReference type="GO" id="GO:0006869">
    <property type="term" value="P:lipid transport"/>
    <property type="evidence" value="ECO:0007669"/>
    <property type="project" value="UniProtKB-KW"/>
</dbReference>
<keyword evidence="6 16" id="KW-0812">Transmembrane</keyword>
<dbReference type="Proteomes" id="UP000663851">
    <property type="component" value="Unassembled WGS sequence"/>
</dbReference>
<dbReference type="SMART" id="SM00239">
    <property type="entry name" value="C2"/>
    <property type="match status" value="3"/>
</dbReference>